<dbReference type="Proteomes" id="UP001162085">
    <property type="component" value="Chromosome 16"/>
</dbReference>
<keyword evidence="1" id="KW-1133">Transmembrane helix</keyword>
<feature type="transmembrane region" description="Helical" evidence="1">
    <location>
        <begin position="20"/>
        <end position="43"/>
    </location>
</feature>
<evidence type="ECO:0000313" key="3">
    <source>
        <dbReference type="Proteomes" id="UP001162085"/>
    </source>
</evidence>
<evidence type="ECO:0000256" key="1">
    <source>
        <dbReference type="SAM" id="Phobius"/>
    </source>
</evidence>
<reference evidence="2" key="1">
    <citation type="submission" date="2022-10" db="EMBL/GenBank/DDBJ databases">
        <authorList>
            <person name="Byrne P K."/>
        </authorList>
    </citation>
    <scope>NUCLEOTIDE SEQUENCE</scope>
    <source>
        <strain evidence="2">ZP964</strain>
    </source>
</reference>
<keyword evidence="1" id="KW-0812">Transmembrane</keyword>
<sequence>MRPSQLLLNTAKKSSGGYKIPVELTPLFLAMGVALCSGVYFTYKKLRTDETLRLKGNPELSRLDEVLSKDKD</sequence>
<keyword evidence="1" id="KW-0472">Membrane</keyword>
<proteinExistence type="predicted"/>
<keyword evidence="3" id="KW-1185">Reference proteome</keyword>
<accession>A0ABN8WT96</accession>
<evidence type="ECO:0000313" key="2">
    <source>
        <dbReference type="EMBL" id="CAI4054730.1"/>
    </source>
</evidence>
<dbReference type="InterPro" id="IPR010530">
    <property type="entry name" value="B12D"/>
</dbReference>
<gene>
    <name evidence="2" type="primary">SUVZ16G2900</name>
    <name evidence="2" type="ORF">SUVZ_16G2900</name>
</gene>
<organism evidence="2 3">
    <name type="scientific">Saccharomyces uvarum</name>
    <name type="common">Yeast</name>
    <name type="synonym">Saccharomyces bayanus var. uvarum</name>
    <dbReference type="NCBI Taxonomy" id="230603"/>
    <lineage>
        <taxon>Eukaryota</taxon>
        <taxon>Fungi</taxon>
        <taxon>Dikarya</taxon>
        <taxon>Ascomycota</taxon>
        <taxon>Saccharomycotina</taxon>
        <taxon>Saccharomycetes</taxon>
        <taxon>Saccharomycetales</taxon>
        <taxon>Saccharomycetaceae</taxon>
        <taxon>Saccharomyces</taxon>
    </lineage>
</organism>
<dbReference type="Pfam" id="PF06522">
    <property type="entry name" value="B12D"/>
    <property type="match status" value="1"/>
</dbReference>
<protein>
    <submittedName>
        <fullName evidence="2">Uncharacterized protein</fullName>
    </submittedName>
</protein>
<dbReference type="EMBL" id="OX365943">
    <property type="protein sequence ID" value="CAI4054730.1"/>
    <property type="molecule type" value="Genomic_DNA"/>
</dbReference>
<name>A0ABN8WT96_SACUV</name>